<dbReference type="PANTHER" id="PTHR33395:SF22">
    <property type="entry name" value="REVERSE TRANSCRIPTASE DOMAIN-CONTAINING PROTEIN"/>
    <property type="match status" value="1"/>
</dbReference>
<keyword evidence="2" id="KW-1185">Reference proteome</keyword>
<dbReference type="EMBL" id="SWJQ01000700">
    <property type="protein sequence ID" value="TRZ11478.1"/>
    <property type="molecule type" value="Genomic_DNA"/>
</dbReference>
<proteinExistence type="predicted"/>
<comment type="caution">
    <text evidence="1">The sequence shown here is derived from an EMBL/GenBank/DDBJ whole genome shotgun (WGS) entry which is preliminary data.</text>
</comment>
<dbReference type="GO" id="GO:0031012">
    <property type="term" value="C:extracellular matrix"/>
    <property type="evidence" value="ECO:0007669"/>
    <property type="project" value="TreeGrafter"/>
</dbReference>
<evidence type="ECO:0000313" key="2">
    <source>
        <dbReference type="Proteomes" id="UP000796761"/>
    </source>
</evidence>
<sequence length="412" mass="46987">MCWPHWNMQFYRDETGTRQVMEVNRKTPGKYLKGIKECSSRKVTQLTAQLRCLYTKARGMDNKQEEWEATMLLESYGHEQVKSLWLQEESQSQGLVLPGDFNHPDICGGSSSVSCRRSRRLLECMQDNFLSQIIDSPTRGDAILDLMVTNISKLFGDMKTGGSLGCSDHAPVEFTVLRDKGQQCTAGLHLDKMNLIITDPIRLIWLVVEVPRGTKSSANPIRALDADTSLARDLGGAGIPNESAFQAWEIQSQSYPELHQKKRGHQIIFSEDEGFPKNPDDVQCTSGMWLRFARLGPEMYSRYLATLQWRESEDKVGVLANKLRIYEDTVTAPFRTHVSSVETRLAEQVQSLIEEGHQKLKKELKEEIYHISPEPTRVSAIRSRRPPARERGYTPRGNLWSFLQEHGEDMKK</sequence>
<protein>
    <submittedName>
        <fullName evidence="1">Uncharacterized protein</fullName>
    </submittedName>
</protein>
<dbReference type="InterPro" id="IPR036691">
    <property type="entry name" value="Endo/exonu/phosph_ase_sf"/>
</dbReference>
<gene>
    <name evidence="1" type="ORF">HGM15179_015625</name>
</gene>
<dbReference type="Proteomes" id="UP000796761">
    <property type="component" value="Unassembled WGS sequence"/>
</dbReference>
<dbReference type="Gene3D" id="3.60.10.10">
    <property type="entry name" value="Endonuclease/exonuclease/phosphatase"/>
    <property type="match status" value="1"/>
</dbReference>
<dbReference type="PANTHER" id="PTHR33395">
    <property type="entry name" value="TRANSCRIPTASE, PUTATIVE-RELATED-RELATED"/>
    <property type="match status" value="1"/>
</dbReference>
<dbReference type="GO" id="GO:0061343">
    <property type="term" value="P:cell adhesion involved in heart morphogenesis"/>
    <property type="evidence" value="ECO:0007669"/>
    <property type="project" value="TreeGrafter"/>
</dbReference>
<dbReference type="OrthoDB" id="9906618at2759"/>
<evidence type="ECO:0000313" key="1">
    <source>
        <dbReference type="EMBL" id="TRZ11478.1"/>
    </source>
</evidence>
<dbReference type="AlphaFoldDB" id="A0A8K1LF59"/>
<reference evidence="1" key="1">
    <citation type="submission" date="2019-04" db="EMBL/GenBank/DDBJ databases">
        <title>Genome assembly of Zosterops borbonicus 15179.</title>
        <authorList>
            <person name="Leroy T."/>
            <person name="Anselmetti Y."/>
            <person name="Tilak M.-K."/>
            <person name="Nabholz B."/>
        </authorList>
    </citation>
    <scope>NUCLEOTIDE SEQUENCE</scope>
    <source>
        <strain evidence="1">HGM_15179</strain>
        <tissue evidence="1">Muscle</tissue>
    </source>
</reference>
<accession>A0A8K1LF59</accession>
<dbReference type="GO" id="GO:0007508">
    <property type="term" value="P:larval heart development"/>
    <property type="evidence" value="ECO:0007669"/>
    <property type="project" value="TreeGrafter"/>
</dbReference>
<organism evidence="1 2">
    <name type="scientific">Zosterops borbonicus</name>
    <dbReference type="NCBI Taxonomy" id="364589"/>
    <lineage>
        <taxon>Eukaryota</taxon>
        <taxon>Metazoa</taxon>
        <taxon>Chordata</taxon>
        <taxon>Craniata</taxon>
        <taxon>Vertebrata</taxon>
        <taxon>Euteleostomi</taxon>
        <taxon>Archelosauria</taxon>
        <taxon>Archosauria</taxon>
        <taxon>Dinosauria</taxon>
        <taxon>Saurischia</taxon>
        <taxon>Theropoda</taxon>
        <taxon>Coelurosauria</taxon>
        <taxon>Aves</taxon>
        <taxon>Neognathae</taxon>
        <taxon>Neoaves</taxon>
        <taxon>Telluraves</taxon>
        <taxon>Australaves</taxon>
        <taxon>Passeriformes</taxon>
        <taxon>Sylvioidea</taxon>
        <taxon>Zosteropidae</taxon>
        <taxon>Zosterops</taxon>
    </lineage>
</organism>
<name>A0A8K1LF59_9PASS</name>